<dbReference type="AlphaFoldDB" id="A0A918UDS4"/>
<dbReference type="InterPro" id="IPR056100">
    <property type="entry name" value="DUF7683"/>
</dbReference>
<dbReference type="Pfam" id="PF24731">
    <property type="entry name" value="DUF7683"/>
    <property type="match status" value="1"/>
</dbReference>
<reference evidence="2" key="1">
    <citation type="journal article" date="2014" name="Int. J. Syst. Evol. Microbiol.">
        <title>Complete genome sequence of Corynebacterium casei LMG S-19264T (=DSM 44701T), isolated from a smear-ripened cheese.</title>
        <authorList>
            <consortium name="US DOE Joint Genome Institute (JGI-PGF)"/>
            <person name="Walter F."/>
            <person name="Albersmeier A."/>
            <person name="Kalinowski J."/>
            <person name="Ruckert C."/>
        </authorList>
    </citation>
    <scope>NUCLEOTIDE SEQUENCE</scope>
    <source>
        <strain evidence="2">JCM 4815</strain>
    </source>
</reference>
<protein>
    <recommendedName>
        <fullName evidence="1">DUF7683 domain-containing protein</fullName>
    </recommendedName>
</protein>
<dbReference type="RefSeq" id="WP_189855752.1">
    <property type="nucleotide sequence ID" value="NZ_BMVW01000001.1"/>
</dbReference>
<keyword evidence="3" id="KW-1185">Reference proteome</keyword>
<dbReference type="Proteomes" id="UP000622166">
    <property type="component" value="Unassembled WGS sequence"/>
</dbReference>
<feature type="domain" description="DUF7683" evidence="1">
    <location>
        <begin position="10"/>
        <end position="80"/>
    </location>
</feature>
<proteinExistence type="predicted"/>
<reference evidence="2" key="2">
    <citation type="submission" date="2020-09" db="EMBL/GenBank/DDBJ databases">
        <authorList>
            <person name="Sun Q."/>
            <person name="Ohkuma M."/>
        </authorList>
    </citation>
    <scope>NUCLEOTIDE SEQUENCE</scope>
    <source>
        <strain evidence="2">JCM 4815</strain>
    </source>
</reference>
<evidence type="ECO:0000259" key="1">
    <source>
        <dbReference type="Pfam" id="PF24731"/>
    </source>
</evidence>
<organism evidence="2 3">
    <name type="scientific">Streptomyces poonensis</name>
    <dbReference type="NCBI Taxonomy" id="68255"/>
    <lineage>
        <taxon>Bacteria</taxon>
        <taxon>Bacillati</taxon>
        <taxon>Actinomycetota</taxon>
        <taxon>Actinomycetes</taxon>
        <taxon>Kitasatosporales</taxon>
        <taxon>Streptomycetaceae</taxon>
        <taxon>Streptomyces</taxon>
    </lineage>
</organism>
<comment type="caution">
    <text evidence="2">The sequence shown here is derived from an EMBL/GenBank/DDBJ whole genome shotgun (WGS) entry which is preliminary data.</text>
</comment>
<dbReference type="EMBL" id="BMVW01000001">
    <property type="protein sequence ID" value="GGY94298.1"/>
    <property type="molecule type" value="Genomic_DNA"/>
</dbReference>
<sequence length="86" mass="9396">MEAEAPHVVWSLDGFSKQDEFLRTGLPISREQIIQLREVITPDAGDPWMLGCYAVPLSAWPAVDAILHCGPPDQTLDYMISAGAAD</sequence>
<gene>
    <name evidence="2" type="ORF">GCM10010365_11240</name>
</gene>
<name>A0A918UDS4_9ACTN</name>
<accession>A0A918UDS4</accession>
<evidence type="ECO:0000313" key="2">
    <source>
        <dbReference type="EMBL" id="GGY94298.1"/>
    </source>
</evidence>
<evidence type="ECO:0000313" key="3">
    <source>
        <dbReference type="Proteomes" id="UP000622166"/>
    </source>
</evidence>